<protein>
    <recommendedName>
        <fullName evidence="3">DUF3800 domain-containing protein</fullName>
    </recommendedName>
</protein>
<reference evidence="1 2" key="1">
    <citation type="submission" date="2024-09" db="EMBL/GenBank/DDBJ databases">
        <authorList>
            <person name="Sun Q."/>
            <person name="Mori K."/>
        </authorList>
    </citation>
    <scope>NUCLEOTIDE SEQUENCE [LARGE SCALE GENOMIC DNA]</scope>
    <source>
        <strain evidence="1 2">CCM 3426</strain>
    </source>
</reference>
<evidence type="ECO:0000313" key="2">
    <source>
        <dbReference type="Proteomes" id="UP001589647"/>
    </source>
</evidence>
<dbReference type="RefSeq" id="WP_229824492.1">
    <property type="nucleotide sequence ID" value="NZ_BMRC01000013.1"/>
</dbReference>
<gene>
    <name evidence="1" type="ORF">ACFFV7_38005</name>
</gene>
<dbReference type="Proteomes" id="UP001589647">
    <property type="component" value="Unassembled WGS sequence"/>
</dbReference>
<keyword evidence="2" id="KW-1185">Reference proteome</keyword>
<comment type="caution">
    <text evidence="1">The sequence shown here is derived from an EMBL/GenBank/DDBJ whole genome shotgun (WGS) entry which is preliminary data.</text>
</comment>
<sequence length="359" mass="38210">MHSTARTAVEPGGVEIACDESGAEGEKLVGGNTDVFAHAGVSLDAAAAAEIVRELRVRAPSPVTEYKAEHVLREKNRATLVWLLGPSGPILGHARVHLTDKAYFAVSKLTDLLAGHHSSLGLDQDERSTALARTLYQEGRPAFGPGRWTAFLDAFNHLLRARNGRAPETSVESAFELVADLRTTPGPAGEIMDLLWAARPRVDAFTERLLDDPHVFPALDPLIPAIAHAVAYWGAGGRPVSVVHDRQTTLTEERVERLRSLLARPGGRSGPLVLTSLTLVASHLDTRVQVADIVAGVARKISSKELNGRGDPELTGLLRPYVDTSSIWPDERSGAALIAGQPSAARASAAASGLSTGRE</sequence>
<evidence type="ECO:0000313" key="1">
    <source>
        <dbReference type="EMBL" id="MFB9207038.1"/>
    </source>
</evidence>
<dbReference type="EMBL" id="JBHMEI010000044">
    <property type="protein sequence ID" value="MFB9207038.1"/>
    <property type="molecule type" value="Genomic_DNA"/>
</dbReference>
<accession>A0ABV5IR67</accession>
<name>A0ABV5IR67_9ACTN</name>
<evidence type="ECO:0008006" key="3">
    <source>
        <dbReference type="Google" id="ProtNLM"/>
    </source>
</evidence>
<organism evidence="1 2">
    <name type="scientific">Nonomuraea spiralis</name>
    <dbReference type="NCBI Taxonomy" id="46182"/>
    <lineage>
        <taxon>Bacteria</taxon>
        <taxon>Bacillati</taxon>
        <taxon>Actinomycetota</taxon>
        <taxon>Actinomycetes</taxon>
        <taxon>Streptosporangiales</taxon>
        <taxon>Streptosporangiaceae</taxon>
        <taxon>Nonomuraea</taxon>
    </lineage>
</organism>
<proteinExistence type="predicted"/>